<keyword evidence="3" id="KW-0677">Repeat</keyword>
<keyword evidence="9" id="KW-0804">Transcription</keyword>
<feature type="compositionally biased region" description="Acidic residues" evidence="15">
    <location>
        <begin position="455"/>
        <end position="465"/>
    </location>
</feature>
<dbReference type="PROSITE" id="PS50014">
    <property type="entry name" value="BROMODOMAIN_2"/>
    <property type="match status" value="2"/>
</dbReference>
<feature type="region of interest" description="Disordered" evidence="15">
    <location>
        <begin position="1"/>
        <end position="54"/>
    </location>
</feature>
<dbReference type="Gene3D" id="1.20.1270.220">
    <property type="match status" value="1"/>
</dbReference>
<protein>
    <recommendedName>
        <fullName evidence="20">Bdf2p</fullName>
    </recommendedName>
</protein>
<name>B3LGW6_YEAS1</name>
<dbReference type="SMART" id="SM00297">
    <property type="entry name" value="BROMO"/>
    <property type="match status" value="2"/>
</dbReference>
<dbReference type="GO" id="GO:0006338">
    <property type="term" value="P:chromatin remodeling"/>
    <property type="evidence" value="ECO:0007669"/>
    <property type="project" value="TreeGrafter"/>
</dbReference>
<evidence type="ECO:0000259" key="17">
    <source>
        <dbReference type="PROSITE" id="PS51525"/>
    </source>
</evidence>
<evidence type="ECO:0000256" key="12">
    <source>
        <dbReference type="ARBA" id="ARBA00044509"/>
    </source>
</evidence>
<dbReference type="InterPro" id="IPR036427">
    <property type="entry name" value="Bromodomain-like_sf"/>
</dbReference>
<evidence type="ECO:0000313" key="18">
    <source>
        <dbReference type="EMBL" id="EDV08345.1"/>
    </source>
</evidence>
<dbReference type="InterPro" id="IPR027353">
    <property type="entry name" value="NET_dom"/>
</dbReference>
<evidence type="ECO:0000256" key="14">
    <source>
        <dbReference type="PROSITE-ProRule" id="PRU00035"/>
    </source>
</evidence>
<dbReference type="PANTHER" id="PTHR22880:SF225">
    <property type="entry name" value="BROMODOMAIN-CONTAINING PROTEIN BET-1-RELATED"/>
    <property type="match status" value="1"/>
</dbReference>
<dbReference type="InterPro" id="IPR001487">
    <property type="entry name" value="Bromodomain"/>
</dbReference>
<dbReference type="HOGENOM" id="CLU_001499_4_0_1"/>
<accession>B3LGW6</accession>
<evidence type="ECO:0000256" key="10">
    <source>
        <dbReference type="ARBA" id="ARBA00023204"/>
    </source>
</evidence>
<feature type="region of interest" description="Disordered" evidence="15">
    <location>
        <begin position="255"/>
        <end position="312"/>
    </location>
</feature>
<evidence type="ECO:0000256" key="9">
    <source>
        <dbReference type="ARBA" id="ARBA00023163"/>
    </source>
</evidence>
<dbReference type="PANTHER" id="PTHR22880">
    <property type="entry name" value="FALZ-RELATED BROMODOMAIN-CONTAINING PROTEINS"/>
    <property type="match status" value="1"/>
</dbReference>
<dbReference type="Proteomes" id="UP000008335">
    <property type="component" value="Unassembled WGS sequence"/>
</dbReference>
<feature type="domain" description="NET" evidence="17">
    <location>
        <begin position="511"/>
        <end position="595"/>
    </location>
</feature>
<keyword evidence="5" id="KW-0749">Sporulation</keyword>
<dbReference type="InterPro" id="IPR018359">
    <property type="entry name" value="Bromodomain_CS"/>
</dbReference>
<evidence type="ECO:0000256" key="4">
    <source>
        <dbReference type="ARBA" id="ARBA00022763"/>
    </source>
</evidence>
<dbReference type="PROSITE" id="PS51525">
    <property type="entry name" value="NET"/>
    <property type="match status" value="1"/>
</dbReference>
<dbReference type="InterPro" id="IPR050935">
    <property type="entry name" value="Bromo_chromatin_reader"/>
</dbReference>
<dbReference type="PROSITE" id="PS00633">
    <property type="entry name" value="BROMODOMAIN_1"/>
    <property type="match status" value="1"/>
</dbReference>
<comment type="subcellular location">
    <subcellularLocation>
        <location evidence="1">Nucleus</location>
    </subcellularLocation>
</comment>
<evidence type="ECO:0000256" key="1">
    <source>
        <dbReference type="ARBA" id="ARBA00004123"/>
    </source>
</evidence>
<dbReference type="GO" id="GO:0001046">
    <property type="term" value="F:core promoter sequence-specific DNA binding"/>
    <property type="evidence" value="ECO:0007669"/>
    <property type="project" value="UniProtKB-ARBA"/>
</dbReference>
<gene>
    <name evidence="18" type="ORF">SCRG_00567</name>
</gene>
<feature type="region of interest" description="Disordered" evidence="15">
    <location>
        <begin position="440"/>
        <end position="465"/>
    </location>
</feature>
<evidence type="ECO:0000256" key="11">
    <source>
        <dbReference type="ARBA" id="ARBA00023242"/>
    </source>
</evidence>
<dbReference type="SUPFAM" id="SSF47370">
    <property type="entry name" value="Bromodomain"/>
    <property type="match status" value="2"/>
</dbReference>
<dbReference type="Gene3D" id="1.20.920.10">
    <property type="entry name" value="Bromodomain-like"/>
    <property type="match status" value="2"/>
</dbReference>
<feature type="compositionally biased region" description="Low complexity" evidence="15">
    <location>
        <begin position="25"/>
        <end position="48"/>
    </location>
</feature>
<evidence type="ECO:0000256" key="5">
    <source>
        <dbReference type="ARBA" id="ARBA00022969"/>
    </source>
</evidence>
<comment type="function">
    <text evidence="13">Transcription factor involved in the expression of a broad class of genes including snRNAs. Required for sporulation and DNA-damage repair. Prevents the spreading of SIR silencing at telomeres and protects histone H4, but not H3, from deacetylation.</text>
</comment>
<keyword evidence="11" id="KW-0539">Nucleus</keyword>
<keyword evidence="6" id="KW-0805">Transcription regulation</keyword>
<evidence type="ECO:0000256" key="3">
    <source>
        <dbReference type="ARBA" id="ARBA00022737"/>
    </source>
</evidence>
<dbReference type="CDD" id="cd05500">
    <property type="entry name" value="Bromo_BDF1_2_I"/>
    <property type="match status" value="1"/>
</dbReference>
<dbReference type="GO" id="GO:0031452">
    <property type="term" value="P:negative regulation of heterochromatin formation"/>
    <property type="evidence" value="ECO:0007669"/>
    <property type="project" value="UniProtKB-ARBA"/>
</dbReference>
<keyword evidence="19" id="KW-1185">Reference proteome</keyword>
<reference evidence="18" key="2">
    <citation type="submission" date="2005-07" db="EMBL/GenBank/DDBJ databases">
        <title>Annotation of the Saccharomyces cerevisiae RM11-1a Genome.</title>
        <authorList>
            <consortium name="The Broad Institute Genome Sequencing Platform"/>
            <person name="Birren B."/>
            <person name="Lander E."/>
            <person name="Galagan J."/>
            <person name="Nusbaum C."/>
            <person name="Devon K."/>
            <person name="Cuomo C."/>
            <person name="Jaffe D."/>
            <person name="Butler J."/>
            <person name="Alvarez P."/>
            <person name="Gnerre S."/>
            <person name="Grabherr M."/>
            <person name="Kleber M."/>
            <person name="Mauceli E."/>
            <person name="Brockman W."/>
            <person name="MacCallum I.A."/>
            <person name="Rounsley S."/>
            <person name="Young S."/>
            <person name="LaButti K."/>
            <person name="Pushparaj V."/>
            <person name="DeCaprio D."/>
            <person name="Crawford M."/>
            <person name="Koehrsen M."/>
            <person name="Engels R."/>
            <person name="Montgomery P."/>
            <person name="Pearson M."/>
            <person name="Howarth C."/>
            <person name="Larson L."/>
            <person name="Luoma S."/>
            <person name="White J."/>
            <person name="O'Leary S."/>
            <person name="Kodira C."/>
            <person name="Zeng Q."/>
            <person name="Yandava C."/>
            <person name="Alvarado L."/>
            <person name="Pratt S."/>
            <person name="Kruglyak L."/>
        </authorList>
    </citation>
    <scope>NUCLEOTIDE SEQUENCE</scope>
    <source>
        <strain evidence="18">RM11-1a</strain>
    </source>
</reference>
<dbReference type="PRINTS" id="PR00503">
    <property type="entry name" value="BROMODOMAIN"/>
</dbReference>
<keyword evidence="2" id="KW-0597">Phosphoprotein</keyword>
<evidence type="ECO:0000259" key="16">
    <source>
        <dbReference type="PROSITE" id="PS50014"/>
    </source>
</evidence>
<dbReference type="FunFam" id="1.20.920.10:FF:000072">
    <property type="entry name" value="Bromodomain-containing factor 2"/>
    <property type="match status" value="1"/>
</dbReference>
<evidence type="ECO:0000256" key="15">
    <source>
        <dbReference type="SAM" id="MobiDB-lite"/>
    </source>
</evidence>
<feature type="domain" description="Bromo" evidence="16">
    <location>
        <begin position="155"/>
        <end position="227"/>
    </location>
</feature>
<feature type="region of interest" description="Disordered" evidence="15">
    <location>
        <begin position="591"/>
        <end position="643"/>
    </location>
</feature>
<proteinExistence type="inferred from homology"/>
<organism evidence="18 19">
    <name type="scientific">Saccharomyces cerevisiae (strain RM11-1a)</name>
    <name type="common">Baker's yeast</name>
    <dbReference type="NCBI Taxonomy" id="285006"/>
    <lineage>
        <taxon>Eukaryota</taxon>
        <taxon>Fungi</taxon>
        <taxon>Dikarya</taxon>
        <taxon>Ascomycota</taxon>
        <taxon>Saccharomycotina</taxon>
        <taxon>Saccharomycetes</taxon>
        <taxon>Saccharomycetales</taxon>
        <taxon>Saccharomycetaceae</taxon>
        <taxon>Saccharomyces</taxon>
    </lineage>
</organism>
<keyword evidence="8 14" id="KW-0103">Bromodomain</keyword>
<keyword evidence="7" id="KW-0175">Coiled coil</keyword>
<dbReference type="GO" id="GO:0140566">
    <property type="term" value="F:histone reader activity"/>
    <property type="evidence" value="ECO:0007669"/>
    <property type="project" value="UniProtKB-ARBA"/>
</dbReference>
<dbReference type="EMBL" id="CH408043">
    <property type="protein sequence ID" value="EDV08345.1"/>
    <property type="molecule type" value="Genomic_DNA"/>
</dbReference>
<feature type="domain" description="Bromo" evidence="16">
    <location>
        <begin position="342"/>
        <end position="414"/>
    </location>
</feature>
<feature type="compositionally biased region" description="Acidic residues" evidence="15">
    <location>
        <begin position="629"/>
        <end position="643"/>
    </location>
</feature>
<evidence type="ECO:0000256" key="8">
    <source>
        <dbReference type="ARBA" id="ARBA00023117"/>
    </source>
</evidence>
<dbReference type="GO" id="GO:0001094">
    <property type="term" value="F:TFIID-class transcription factor complex binding"/>
    <property type="evidence" value="ECO:0007669"/>
    <property type="project" value="UniProtKB-ARBA"/>
</dbReference>
<dbReference type="GO" id="GO:0006281">
    <property type="term" value="P:DNA repair"/>
    <property type="evidence" value="ECO:0007669"/>
    <property type="project" value="UniProtKB-KW"/>
</dbReference>
<evidence type="ECO:0000256" key="13">
    <source>
        <dbReference type="ARBA" id="ARBA00057888"/>
    </source>
</evidence>
<dbReference type="InterPro" id="IPR038336">
    <property type="entry name" value="NET_sf"/>
</dbReference>
<keyword evidence="4" id="KW-0227">DNA damage</keyword>
<evidence type="ECO:0000313" key="19">
    <source>
        <dbReference type="Proteomes" id="UP000008335"/>
    </source>
</evidence>
<evidence type="ECO:0008006" key="20">
    <source>
        <dbReference type="Google" id="ProtNLM"/>
    </source>
</evidence>
<dbReference type="Pfam" id="PF00439">
    <property type="entry name" value="Bromodomain"/>
    <property type="match status" value="2"/>
</dbReference>
<dbReference type="FunFam" id="1.20.920.10:FF:000047">
    <property type="entry name" value="Bromodomain-containing factor 1"/>
    <property type="match status" value="1"/>
</dbReference>
<sequence length="643" mass="73045">MSRTNMDTRHAHSALLAAPQSATANSRSSNSRSSNSSSESSSNKNNINVGVGDDSGNVSAVSIDDGPHFRDIFHYGHEENYKLASSGITNLNSSSHAHQTLSPISISNASTPESFPEHPLGLERETEPALEAEMEAEELPPHQSKYLLSSIKATKRLKDARPFLKPVDPIALNIPHYFNYVQTPMDLSLIETKLQGNVYHSVEQVTSDFKTMVDNCLNFNGPESSISSMAKRIQKYFEKKLSAMPPRVLPASALKKTSRNRKKNEDMDSPLVIRRSVSTTNDNIGESGNREGVSGGRPKRTIHPPKSKDLFDIYENSKPKSKTLQKKFRTCLKILKVLMSKKNSDINFPFLQPVDPIALNLPNYFDVVKNPMDLGTISNNLMNWKYKTIDQFVDDLNLVFYNCFQFNPEGNEVHSMGKKLKELFNFHWLENQDILNEIETDSDLEEDNYSSSYSSDDEYDDEDINENDITNPAIQYLEQKLKKMEVELQQLKRQELSKLSKERKRKHLGKTLLRRKAMKHSVDDLKKSITDKINELSDLEMNGMIRIIKNSLPADEILTSNEDEIEIDLDILDEATIARIYERYFEKKNNNNSKRKLSGNYSTAPTNKKKKTLKFLEKDEIINNNNYSDSEEDSSDSSDSDSD</sequence>
<dbReference type="CDD" id="cd05499">
    <property type="entry name" value="Bromo_BDF1_2_II"/>
    <property type="match status" value="1"/>
</dbReference>
<feature type="compositionally biased region" description="Basic and acidic residues" evidence="15">
    <location>
        <begin position="1"/>
        <end position="10"/>
    </location>
</feature>
<keyword evidence="10" id="KW-0234">DNA repair</keyword>
<dbReference type="Pfam" id="PF17035">
    <property type="entry name" value="BET"/>
    <property type="match status" value="1"/>
</dbReference>
<reference evidence="18" key="1">
    <citation type="submission" date="2005-03" db="EMBL/GenBank/DDBJ databases">
        <authorList>
            <person name="Giovannoni S.J."/>
            <person name="Cho J.-C."/>
            <person name="Ferriera S."/>
            <person name="Johnson J."/>
            <person name="Kravitz S."/>
            <person name="Halpern A."/>
            <person name="Remington K."/>
            <person name="Beeson K."/>
            <person name="Tran B."/>
            <person name="Rogers Y.-H."/>
            <person name="Friedman R."/>
            <person name="Venter J.C."/>
        </authorList>
    </citation>
    <scope>NUCLEOTIDE SEQUENCE</scope>
    <source>
        <strain evidence="18">RM11-1a</strain>
    </source>
</reference>
<dbReference type="GO" id="GO:0000785">
    <property type="term" value="C:chromatin"/>
    <property type="evidence" value="ECO:0007669"/>
    <property type="project" value="TreeGrafter"/>
</dbReference>
<dbReference type="OrthoDB" id="784962at2759"/>
<evidence type="ECO:0000256" key="2">
    <source>
        <dbReference type="ARBA" id="ARBA00022553"/>
    </source>
</evidence>
<feature type="compositionally biased region" description="Polar residues" evidence="15">
    <location>
        <begin position="276"/>
        <end position="286"/>
    </location>
</feature>
<dbReference type="AlphaFoldDB" id="B3LGW6"/>
<dbReference type="GO" id="GO:0030435">
    <property type="term" value="P:sporulation resulting in formation of a cellular spore"/>
    <property type="evidence" value="ECO:0007669"/>
    <property type="project" value="UniProtKB-KW"/>
</dbReference>
<evidence type="ECO:0000256" key="7">
    <source>
        <dbReference type="ARBA" id="ARBA00023054"/>
    </source>
</evidence>
<comment type="similarity">
    <text evidence="12">Belongs to the BET family.</text>
</comment>
<dbReference type="GO" id="GO:0005634">
    <property type="term" value="C:nucleus"/>
    <property type="evidence" value="ECO:0007669"/>
    <property type="project" value="UniProtKB-SubCell"/>
</dbReference>
<evidence type="ECO:0000256" key="6">
    <source>
        <dbReference type="ARBA" id="ARBA00023015"/>
    </source>
</evidence>